<evidence type="ECO:0000313" key="2">
    <source>
        <dbReference type="EMBL" id="GAA5414600.1"/>
    </source>
</evidence>
<feature type="region of interest" description="Disordered" evidence="1">
    <location>
        <begin position="201"/>
        <end position="229"/>
    </location>
</feature>
<comment type="caution">
    <text evidence="2">The sequence shown here is derived from an EMBL/GenBank/DDBJ whole genome shotgun (WGS) entry which is preliminary data.</text>
</comment>
<keyword evidence="3" id="KW-1185">Reference proteome</keyword>
<accession>A0ABP9U6D6</accession>
<organism evidence="2 3">
    <name type="scientific">Ureaplasma ceti</name>
    <dbReference type="NCBI Taxonomy" id="3119530"/>
    <lineage>
        <taxon>Bacteria</taxon>
        <taxon>Bacillati</taxon>
        <taxon>Mycoplasmatota</taxon>
        <taxon>Mycoplasmoidales</taxon>
        <taxon>Mycoplasmoidaceae</taxon>
        <taxon>Ureaplasma</taxon>
    </lineage>
</organism>
<dbReference type="EMBL" id="BAABQM010000002">
    <property type="protein sequence ID" value="GAA5414600.1"/>
    <property type="molecule type" value="Genomic_DNA"/>
</dbReference>
<protein>
    <submittedName>
        <fullName evidence="2">Uncharacterized protein</fullName>
    </submittedName>
</protein>
<dbReference type="Proteomes" id="UP001449582">
    <property type="component" value="Unassembled WGS sequence"/>
</dbReference>
<gene>
    <name evidence="2" type="ORF">UREOM_3110</name>
</gene>
<evidence type="ECO:0000256" key="1">
    <source>
        <dbReference type="SAM" id="MobiDB-lite"/>
    </source>
</evidence>
<evidence type="ECO:0000313" key="3">
    <source>
        <dbReference type="Proteomes" id="UP001449582"/>
    </source>
</evidence>
<name>A0ABP9U6D6_9BACT</name>
<proteinExistence type="predicted"/>
<sequence>MRGFYNKINIIMTYNLTKLLGISQPQDGVVTLRDCVNKYVKLLGTYVPELIDELTAFSYQQKLYIFPDTSPELAESIKKLIIAGFLITHEFTGSPIVLVQMEDLLKNNKLCTPDVLFFLVTLLTNLLWRVNLHDWDKELAAINEKMTKVTELNPRYFDVNLFNLKNLEIGAQTLSRDFENSEEAFQVSLDAFRQTIIDSVSQDSDSANHEETDSEFDDQPKTTSDLTNN</sequence>
<reference evidence="2" key="1">
    <citation type="submission" date="2024-02" db="EMBL/GenBank/DDBJ databases">
        <title>Draft genome sequence of new strains in genus Ureaplasma.</title>
        <authorList>
            <person name="Nakajima Y."/>
            <person name="Segawa T."/>
        </authorList>
    </citation>
    <scope>NUCLEOTIDE SEQUENCE [LARGE SCALE GENOMIC DNA]</scope>
    <source>
        <strain evidence="2">OM1</strain>
    </source>
</reference>